<protein>
    <submittedName>
        <fullName evidence="1">Transposase IS4 family protein</fullName>
    </submittedName>
</protein>
<evidence type="ECO:0000313" key="1">
    <source>
        <dbReference type="EMBL" id="EQD78147.1"/>
    </source>
</evidence>
<accession>T1C7T8</accession>
<name>T1C7T8_9ZZZZ</name>
<feature type="non-terminal residue" evidence="1">
    <location>
        <position position="236"/>
    </location>
</feature>
<dbReference type="AlphaFoldDB" id="T1C7T8"/>
<comment type="caution">
    <text evidence="1">The sequence shown here is derived from an EMBL/GenBank/DDBJ whole genome shotgun (WGS) entry which is preliminary data.</text>
</comment>
<reference evidence="1" key="2">
    <citation type="journal article" date="2014" name="ISME J.">
        <title>Microbial stratification in low pH oxic and suboxic macroscopic growths along an acid mine drainage.</title>
        <authorList>
            <person name="Mendez-Garcia C."/>
            <person name="Mesa V."/>
            <person name="Sprenger R.R."/>
            <person name="Richter M."/>
            <person name="Diez M.S."/>
            <person name="Solano J."/>
            <person name="Bargiela R."/>
            <person name="Golyshina O.V."/>
            <person name="Manteca A."/>
            <person name="Ramos J.L."/>
            <person name="Gallego J.R."/>
            <person name="Llorente I."/>
            <person name="Martins Dos Santos V.A."/>
            <person name="Jensen O.N."/>
            <person name="Pelaez A.I."/>
            <person name="Sanchez J."/>
            <person name="Ferrer M."/>
        </authorList>
    </citation>
    <scope>NUCLEOTIDE SEQUENCE</scope>
</reference>
<reference evidence="1" key="1">
    <citation type="submission" date="2013-08" db="EMBL/GenBank/DDBJ databases">
        <authorList>
            <person name="Mendez C."/>
            <person name="Richter M."/>
            <person name="Ferrer M."/>
            <person name="Sanchez J."/>
        </authorList>
    </citation>
    <scope>NUCLEOTIDE SEQUENCE</scope>
</reference>
<proteinExistence type="predicted"/>
<gene>
    <name evidence="1" type="ORF">B1B_00881</name>
</gene>
<organism evidence="1">
    <name type="scientific">mine drainage metagenome</name>
    <dbReference type="NCBI Taxonomy" id="410659"/>
    <lineage>
        <taxon>unclassified sequences</taxon>
        <taxon>metagenomes</taxon>
        <taxon>ecological metagenomes</taxon>
    </lineage>
</organism>
<dbReference type="EMBL" id="AUZY01000643">
    <property type="protein sequence ID" value="EQD78147.1"/>
    <property type="molecule type" value="Genomic_DNA"/>
</dbReference>
<sequence>MYLRETRATDRHGQPVSYLQLAHNRRNPVTGAPTAEIIHSFGRADRVDREGLARLVRSISRFLEPGVAVAATAESGVEVVDSRPLGGALVLDRLWHQLGIDQALKRLLAGRKLDPKVERVLFALVANRALEPLSKLAGTQWVRERVFIPGLPEVDEDSCYRAMDFLLECEEELAKAVYFSTAELLDLNVDLIFFDGSSTYWETDQEDPDQVDETGEVVQMGFRQYGHSKDHRPDLP</sequence>